<protein>
    <recommendedName>
        <fullName evidence="5">Centrosomal protein of 295 kDa</fullName>
    </recommendedName>
</protein>
<keyword evidence="1" id="KW-0175">Coiled coil</keyword>
<feature type="compositionally biased region" description="Polar residues" evidence="2">
    <location>
        <begin position="638"/>
        <end position="650"/>
    </location>
</feature>
<feature type="compositionally biased region" description="Basic and acidic residues" evidence="2">
    <location>
        <begin position="1055"/>
        <end position="1066"/>
    </location>
</feature>
<feature type="compositionally biased region" description="Basic and acidic residues" evidence="2">
    <location>
        <begin position="377"/>
        <end position="388"/>
    </location>
</feature>
<feature type="region of interest" description="Disordered" evidence="2">
    <location>
        <begin position="2248"/>
        <end position="2274"/>
    </location>
</feature>
<dbReference type="PANTHER" id="PTHR21553">
    <property type="entry name" value="ALMS1-RELATED"/>
    <property type="match status" value="1"/>
</dbReference>
<feature type="compositionally biased region" description="Acidic residues" evidence="2">
    <location>
        <begin position="1698"/>
        <end position="1707"/>
    </location>
</feature>
<feature type="compositionally biased region" description="Polar residues" evidence="2">
    <location>
        <begin position="1668"/>
        <end position="1697"/>
    </location>
</feature>
<dbReference type="OrthoDB" id="6359887at2759"/>
<feature type="region of interest" description="Disordered" evidence="2">
    <location>
        <begin position="1514"/>
        <end position="1708"/>
    </location>
</feature>
<sequence>MKTKKLGQYRLSPNEEAQLIKDETERRRKLRLVQVREQAKQNAAKIRQAVKQEKDRQIHKLAAELQNQLEKEKEEKVRHLEAQYENCLHTIGQGQLEAGEQVDQDAERHMVRQLDNQRAESRGKAATEKARRDKIYQEYEENKIIAAKKSALEMEKERASKIASLPAPPPDPVLNLGVPKKPSVKMTDANAFSTTHYHLLEDYAVDKAGPNEQEDARRAAEEEEIRMKEQDQDLVRLHHDRLARARVRHNKALEAELLSHDYNNILADLSDLQRTDRERRQRVVANIPKQVYEPPYFRMEDKEDKQKNMEEAFEDMYMAETNFMGDLSLALDPHPPPETPSASESLDVSTLDEAPLPESTLGSIPSVLKDMTNTPRKPSDKPPAKKPEKVLRKLMDKIKTQRQEWVSKSVGDMRNVGQEGQPPISNGYQENGFDKAPTLSEYSLSDTEVSHTEHPRSVVQPVIHGMKHTRGPVPYTQSPAYNIQSHALSTGDPRGHAPSMRVPAPGSHGPAPLLHPMEMAAKFRHTDPYAQDSEEEVKPRKPVEERTVAEILEQQRSLEQQKRELEAKLAALDSYHKSILEPEASSSGAPPEGAQIPDFLMNGHAPSSSSSVNLSSAGLVAHLAKDKPASGFYGISGLPTQITKQPTSLSDSERPPNVSMSKAQNGVTSELYQSKGYSGMVPDLHPSKGQNGLTSDLHRQLPVGAMLPGEGKADDHSDQMKKIREYQVNLLHRHEHSKKILSDTRAEIEKRRQELLERFPQLELKSPESDRSGSQVNVGHDPSVAQSMSVLFESRLQHETDKPAGGKSPAKSAVSELLSKLASHPYYASRLSHENGKLLASSLLGRDMQPEKGGAIPSSEASKGSKVDRVRKSLSFNDSLQESPLTAMQHFRDSDTGRSDLDDTALSSSSTEQGSPALPGRRSGSESDSDLLTMSRDRNQVFEKRQADLRRQLEDIQKQKEDILQRHQTGQIHLMAEQERLRSKLSRAQRQINHESDTSLNMSGKDTSLTGDTSGLETSDLSSDASPLGKQPSPPGRPVPGQPPNRGAVQLGTHKPHELSTIHEVDTPASTRYSEARLSSGRPSLSSSEASSTVKRSIDFDRPTIPEEFERVPTPTDRRSAGESGYHTHQIDEVMSRARELDSGLLDKLKRQTNDVFASLDSTEGQRHGTHSPTLGGSFHTLSAGTLSPSSLSTGPIDDSMVSQHSQAASDNYAFRYVGQTSGKSGSANGSFQSNKSWADEFLGYKEKFKPLQPDRTSTGSKQQDFKFLQPSSSEEKANGSDLSQHTLSEYDKSQDDSKSGYLDLPDPKPLQVDRSYDAMHFSVEPTHTYQKPFSSVSLDTFAEKPSFSSGDGSRTRSSIERLAEELSHQGPASDHSGSTRSSAASSEGRADISGVRGSPVGHIDQSDTQLLRDSMDSTSRTRESVGSNVSEGIVSSSSSYLDMELHGRNSRDFGPFRRDRDSILLQLRDELREEHRRGPRILSDNESVKSGPYAYTSTPYTAQGRPQTLAVASEFSRHSITSDSSRGEGETPRSQGWGSLSSSSVIERPSIHSLSSQSTEVPSSVSSGGPPVVSQYSLLSDTQGITLIDKEQSPSQYSFDTTGKATRNESSLTQVSLDTNDSDVSQRGEKSAPELSQYTLGTDEDLSLSQYSLDKTSPSGRRAEATQEPSQYSLDKTSPSGHGADSTQGLSQYSLDTESEQDSEDGYVDKKFANLDVLIQESRDIIAKHKQLINKKPNQSSNAENTEHLGTIGQAWSHDRLSGHHEPASISDVASTEDSYKLSTTTAGSSFDVTPLRLTEDSATMVTSSLPSAGDATSLDQLGYESGISEEPNLTLVTLSSNTSMVQEDFGQTPQKSVHSSRGTASSNSTLSFEQHEASLTDPDVSNTHSKSTQDTFHDITDFTTSRSYDQDEGPNTARTLSPPRYAPPPPPPPPVEESEDTGSDSGSDTLFHAIPVMVSPTMSLAMKFSSQQEPSRPPVSWSRLLDDEGEKPKTDDQKPAQPVIVRSLDSGSTRNSSESHVARSLESSSARTSTEQTLSSRRSADSSDSPRDTRLGDKVGERRKMFEVAEEAQAGKKKQAPKVPGTYLNKALQSKKDGGKKAVKEVPKSPSAGKVTPGAVVSLADFMTSQKGEMNTMKKKPLKETGRPTSAPGSGQKSRDADDSGVVRSVGPTGLSKTLASWKKSRSVKSSAPPPQPLQSKETPSSSVKVVTKEALLTEEERRRAADKIVYERHMRAYNPRLFRLANRLDDDEPVKPEDKEQQRQAIVTANRNKVKEFQKKLNENMKKKEQLRKQKKDGK</sequence>
<feature type="compositionally biased region" description="Basic and acidic residues" evidence="2">
    <location>
        <begin position="2256"/>
        <end position="2265"/>
    </location>
</feature>
<feature type="compositionally biased region" description="Polar residues" evidence="2">
    <location>
        <begin position="658"/>
        <end position="667"/>
    </location>
</feature>
<feature type="compositionally biased region" description="Low complexity" evidence="2">
    <location>
        <begin position="1554"/>
        <end position="1578"/>
    </location>
</feature>
<reference evidence="3 4" key="1">
    <citation type="journal article" date="2017" name="Nat. Ecol. Evol.">
        <title>Scallop genome provides insights into evolution of bilaterian karyotype and development.</title>
        <authorList>
            <person name="Wang S."/>
            <person name="Zhang J."/>
            <person name="Jiao W."/>
            <person name="Li J."/>
            <person name="Xun X."/>
            <person name="Sun Y."/>
            <person name="Guo X."/>
            <person name="Huan P."/>
            <person name="Dong B."/>
            <person name="Zhang L."/>
            <person name="Hu X."/>
            <person name="Sun X."/>
            <person name="Wang J."/>
            <person name="Zhao C."/>
            <person name="Wang Y."/>
            <person name="Wang D."/>
            <person name="Huang X."/>
            <person name="Wang R."/>
            <person name="Lv J."/>
            <person name="Li Y."/>
            <person name="Zhang Z."/>
            <person name="Liu B."/>
            <person name="Lu W."/>
            <person name="Hui Y."/>
            <person name="Liang J."/>
            <person name="Zhou Z."/>
            <person name="Hou R."/>
            <person name="Li X."/>
            <person name="Liu Y."/>
            <person name="Li H."/>
            <person name="Ning X."/>
            <person name="Lin Y."/>
            <person name="Zhao L."/>
            <person name="Xing Q."/>
            <person name="Dou J."/>
            <person name="Li Y."/>
            <person name="Mao J."/>
            <person name="Guo H."/>
            <person name="Dou H."/>
            <person name="Li T."/>
            <person name="Mu C."/>
            <person name="Jiang W."/>
            <person name="Fu Q."/>
            <person name="Fu X."/>
            <person name="Miao Y."/>
            <person name="Liu J."/>
            <person name="Yu Q."/>
            <person name="Li R."/>
            <person name="Liao H."/>
            <person name="Li X."/>
            <person name="Kong Y."/>
            <person name="Jiang Z."/>
            <person name="Chourrout D."/>
            <person name="Li R."/>
            <person name="Bao Z."/>
        </authorList>
    </citation>
    <scope>NUCLEOTIDE SEQUENCE [LARGE SCALE GENOMIC DNA]</scope>
    <source>
        <strain evidence="3 4">PY_sf001</strain>
    </source>
</reference>
<feature type="compositionally biased region" description="Low complexity" evidence="2">
    <location>
        <begin position="1425"/>
        <end position="1439"/>
    </location>
</feature>
<feature type="compositionally biased region" description="Low complexity" evidence="2">
    <location>
        <begin position="1373"/>
        <end position="1388"/>
    </location>
</feature>
<dbReference type="GO" id="GO:0005814">
    <property type="term" value="C:centriole"/>
    <property type="evidence" value="ECO:0007669"/>
    <property type="project" value="TreeGrafter"/>
</dbReference>
<feature type="compositionally biased region" description="Pro residues" evidence="2">
    <location>
        <begin position="1926"/>
        <end position="1937"/>
    </location>
</feature>
<gene>
    <name evidence="3" type="ORF">KP79_PYT20697</name>
</gene>
<dbReference type="GO" id="GO:0046599">
    <property type="term" value="P:regulation of centriole replication"/>
    <property type="evidence" value="ECO:0007669"/>
    <property type="project" value="TreeGrafter"/>
</dbReference>
<organism evidence="3 4">
    <name type="scientific">Mizuhopecten yessoensis</name>
    <name type="common">Japanese scallop</name>
    <name type="synonym">Patinopecten yessoensis</name>
    <dbReference type="NCBI Taxonomy" id="6573"/>
    <lineage>
        <taxon>Eukaryota</taxon>
        <taxon>Metazoa</taxon>
        <taxon>Spiralia</taxon>
        <taxon>Lophotrochozoa</taxon>
        <taxon>Mollusca</taxon>
        <taxon>Bivalvia</taxon>
        <taxon>Autobranchia</taxon>
        <taxon>Pteriomorphia</taxon>
        <taxon>Pectinida</taxon>
        <taxon>Pectinoidea</taxon>
        <taxon>Pectinidae</taxon>
        <taxon>Mizuhopecten</taxon>
    </lineage>
</organism>
<dbReference type="GO" id="GO:0005829">
    <property type="term" value="C:cytosol"/>
    <property type="evidence" value="ECO:0007669"/>
    <property type="project" value="TreeGrafter"/>
</dbReference>
<feature type="region of interest" description="Disordered" evidence="2">
    <location>
        <begin position="982"/>
        <end position="1134"/>
    </location>
</feature>
<feature type="compositionally biased region" description="Polar residues" evidence="2">
    <location>
        <begin position="1594"/>
        <end position="1624"/>
    </location>
</feature>
<accession>A0A210QLS1</accession>
<evidence type="ECO:0000256" key="2">
    <source>
        <dbReference type="SAM" id="MobiDB-lite"/>
    </source>
</evidence>
<comment type="caution">
    <text evidence="3">The sequence shown here is derived from an EMBL/GenBank/DDBJ whole genome shotgun (WGS) entry which is preliminary data.</text>
</comment>
<feature type="region of interest" description="Disordered" evidence="2">
    <location>
        <begin position="1180"/>
        <end position="1206"/>
    </location>
</feature>
<feature type="compositionally biased region" description="Basic and acidic residues" evidence="2">
    <location>
        <begin position="1414"/>
        <end position="1424"/>
    </location>
</feature>
<feature type="compositionally biased region" description="Basic and acidic residues" evidence="2">
    <location>
        <begin position="1986"/>
        <end position="2000"/>
    </location>
</feature>
<feature type="compositionally biased region" description="Basic and acidic residues" evidence="2">
    <location>
        <begin position="2044"/>
        <end position="2069"/>
    </location>
</feature>
<dbReference type="EMBL" id="NEDP02002997">
    <property type="protein sequence ID" value="OWF49682.1"/>
    <property type="molecule type" value="Genomic_DNA"/>
</dbReference>
<feature type="coiled-coil region" evidence="1">
    <location>
        <begin position="36"/>
        <end position="83"/>
    </location>
</feature>
<feature type="region of interest" description="Disordered" evidence="2">
    <location>
        <begin position="632"/>
        <end position="667"/>
    </location>
</feature>
<feature type="region of interest" description="Disordered" evidence="2">
    <location>
        <begin position="1366"/>
        <end position="1439"/>
    </location>
</feature>
<feature type="region of interest" description="Disordered" evidence="2">
    <location>
        <begin position="2283"/>
        <end position="2302"/>
    </location>
</feature>
<feature type="compositionally biased region" description="Polar residues" evidence="2">
    <location>
        <begin position="874"/>
        <end position="886"/>
    </location>
</feature>
<dbReference type="Proteomes" id="UP000242188">
    <property type="component" value="Unassembled WGS sequence"/>
</dbReference>
<feature type="coiled-coil region" evidence="1">
    <location>
        <begin position="548"/>
        <end position="578"/>
    </location>
</feature>
<dbReference type="PANTHER" id="PTHR21553:SF26">
    <property type="entry name" value="ALMS MOTIF DOMAIN-CONTAINING PROTEIN"/>
    <property type="match status" value="1"/>
</dbReference>
<evidence type="ECO:0000256" key="1">
    <source>
        <dbReference type="SAM" id="Coils"/>
    </source>
</evidence>
<feature type="compositionally biased region" description="Basic and acidic residues" evidence="2">
    <location>
        <begin position="1096"/>
        <end position="1121"/>
    </location>
</feature>
<feature type="compositionally biased region" description="Low complexity" evidence="2">
    <location>
        <begin position="1079"/>
        <end position="1092"/>
    </location>
</feature>
<feature type="compositionally biased region" description="Polar residues" evidence="2">
    <location>
        <begin position="2149"/>
        <end position="2158"/>
    </location>
</feature>
<feature type="region of interest" description="Disordered" evidence="2">
    <location>
        <begin position="582"/>
        <end position="612"/>
    </location>
</feature>
<keyword evidence="4" id="KW-1185">Reference proteome</keyword>
<feature type="region of interest" description="Disordered" evidence="2">
    <location>
        <begin position="1249"/>
        <end position="1318"/>
    </location>
</feature>
<feature type="compositionally biased region" description="Basic and acidic residues" evidence="2">
    <location>
        <begin position="890"/>
        <end position="901"/>
    </location>
</feature>
<feature type="region of interest" description="Disordered" evidence="2">
    <location>
        <begin position="327"/>
        <end position="388"/>
    </location>
</feature>
<feature type="compositionally biased region" description="Polar residues" evidence="2">
    <location>
        <begin position="1850"/>
        <end position="1874"/>
    </location>
</feature>
<feature type="region of interest" description="Disordered" evidence="2">
    <location>
        <begin position="759"/>
        <end position="814"/>
    </location>
</feature>
<feature type="compositionally biased region" description="Basic and acidic residues" evidence="2">
    <location>
        <begin position="1289"/>
        <end position="1299"/>
    </location>
</feature>
<feature type="compositionally biased region" description="Polar residues" evidence="2">
    <location>
        <begin position="1885"/>
        <end position="1896"/>
    </location>
</feature>
<feature type="compositionally biased region" description="Basic and acidic residues" evidence="2">
    <location>
        <begin position="795"/>
        <end position="804"/>
    </location>
</feature>
<evidence type="ECO:0008006" key="5">
    <source>
        <dbReference type="Google" id="ProtNLM"/>
    </source>
</evidence>
<feature type="compositionally biased region" description="Polar residues" evidence="2">
    <location>
        <begin position="998"/>
        <end position="1025"/>
    </location>
</feature>
<feature type="region of interest" description="Disordered" evidence="2">
    <location>
        <begin position="1850"/>
        <end position="2213"/>
    </location>
</feature>
<feature type="region of interest" description="Disordered" evidence="2">
    <location>
        <begin position="842"/>
        <end position="942"/>
    </location>
</feature>
<feature type="compositionally biased region" description="Polar residues" evidence="2">
    <location>
        <begin position="2011"/>
        <end position="2040"/>
    </location>
</feature>
<proteinExistence type="predicted"/>
<dbReference type="GO" id="GO:0005813">
    <property type="term" value="C:centrosome"/>
    <property type="evidence" value="ECO:0007669"/>
    <property type="project" value="TreeGrafter"/>
</dbReference>
<feature type="compositionally biased region" description="Pro residues" evidence="2">
    <location>
        <begin position="1032"/>
        <end position="1043"/>
    </location>
</feature>
<evidence type="ECO:0000313" key="4">
    <source>
        <dbReference type="Proteomes" id="UP000242188"/>
    </source>
</evidence>
<feature type="compositionally biased region" description="Polar residues" evidence="2">
    <location>
        <begin position="2200"/>
        <end position="2211"/>
    </location>
</feature>
<name>A0A210QLS1_MIZYE</name>
<feature type="compositionally biased region" description="Basic and acidic residues" evidence="2">
    <location>
        <begin position="2096"/>
        <end position="2109"/>
    </location>
</feature>
<feature type="compositionally biased region" description="Polar residues" evidence="2">
    <location>
        <begin position="1180"/>
        <end position="1194"/>
    </location>
</feature>
<feature type="compositionally biased region" description="Polar residues" evidence="2">
    <location>
        <begin position="1648"/>
        <end position="1660"/>
    </location>
</feature>
<evidence type="ECO:0000313" key="3">
    <source>
        <dbReference type="EMBL" id="OWF49682.1"/>
    </source>
</evidence>